<dbReference type="RefSeq" id="WP_014936290.1">
    <property type="nucleotide sequence ID" value="NC_018607.1"/>
</dbReference>
<dbReference type="InterPro" id="IPR036895">
    <property type="entry name" value="Uracil-DNA_glycosylase-like_sf"/>
</dbReference>
<feature type="domain" description="Uracil-DNA glycosylase-like" evidence="1">
    <location>
        <begin position="42"/>
        <end position="97"/>
    </location>
</feature>
<gene>
    <name evidence="2" type="ORF">B2904_orf1773</name>
</gene>
<sequence length="100" mass="11428">MINEVVQHKHSEDFYGEHNSNYIKTVIDILQSVGAEVNSIDDILKIGIYITNAVKTPKKEYTIDKSSIKNSLPYLEEEISLLKNIKVIMLMGMLPKKHLI</sequence>
<dbReference type="SUPFAM" id="SSF52141">
    <property type="entry name" value="Uracil-DNA glycosylase-like"/>
    <property type="match status" value="1"/>
</dbReference>
<reference evidence="2 3" key="1">
    <citation type="journal article" date="2012" name="BMC Genomics">
        <title>Comparative genomics of Brachyspira pilosicoli strains: genome rearrangements, reductions and correlation of genetic compliment with phenotypic diversity.</title>
        <authorList>
            <person name="Mappley L.J."/>
            <person name="Black M.L."/>
            <person name="Abuoun M."/>
            <person name="Darby A.C."/>
            <person name="Woodward M.J."/>
            <person name="Parkhill J."/>
            <person name="Turner A.K."/>
            <person name="Bellgard M.I."/>
            <person name="La T."/>
            <person name="Phillips N.D."/>
            <person name="La Ragione R.M."/>
            <person name="Hampson D.J."/>
        </authorList>
    </citation>
    <scope>NUCLEOTIDE SEQUENCE [LARGE SCALE GENOMIC DNA]</scope>
    <source>
        <strain evidence="2">B2904</strain>
    </source>
</reference>
<evidence type="ECO:0000313" key="3">
    <source>
        <dbReference type="Proteomes" id="UP000007346"/>
    </source>
</evidence>
<dbReference type="EMBL" id="CP003490">
    <property type="protein sequence ID" value="AFR71103.1"/>
    <property type="molecule type" value="Genomic_DNA"/>
</dbReference>
<name>J9UW20_BRAPL</name>
<accession>J9UW20</accession>
<dbReference type="Proteomes" id="UP000007346">
    <property type="component" value="Chromosome"/>
</dbReference>
<dbReference type="AlphaFoldDB" id="J9UW20"/>
<proteinExistence type="predicted"/>
<dbReference type="Pfam" id="PF03167">
    <property type="entry name" value="UDG"/>
    <property type="match status" value="1"/>
</dbReference>
<dbReference type="InterPro" id="IPR005122">
    <property type="entry name" value="Uracil-DNA_glycosylase-like"/>
</dbReference>
<dbReference type="Gene3D" id="3.40.470.10">
    <property type="entry name" value="Uracil-DNA glycosylase-like domain"/>
    <property type="match status" value="1"/>
</dbReference>
<dbReference type="PATRIC" id="fig|1133568.3.peg.1769"/>
<protein>
    <recommendedName>
        <fullName evidence="1">Uracil-DNA glycosylase-like domain-containing protein</fullName>
    </recommendedName>
</protein>
<evidence type="ECO:0000259" key="1">
    <source>
        <dbReference type="Pfam" id="PF03167"/>
    </source>
</evidence>
<evidence type="ECO:0000313" key="2">
    <source>
        <dbReference type="EMBL" id="AFR71103.1"/>
    </source>
</evidence>
<organism evidence="2 3">
    <name type="scientific">Brachyspira pilosicoli B2904</name>
    <dbReference type="NCBI Taxonomy" id="1133568"/>
    <lineage>
        <taxon>Bacteria</taxon>
        <taxon>Pseudomonadati</taxon>
        <taxon>Spirochaetota</taxon>
        <taxon>Spirochaetia</taxon>
        <taxon>Brachyspirales</taxon>
        <taxon>Brachyspiraceae</taxon>
        <taxon>Brachyspira</taxon>
    </lineage>
</organism>
<dbReference type="KEGG" id="bpj:B2904_orf1773"/>
<dbReference type="HOGENOM" id="CLU_2300374_0_0_12"/>